<evidence type="ECO:0000256" key="7">
    <source>
        <dbReference type="ARBA" id="ARBA00023065"/>
    </source>
</evidence>
<evidence type="ECO:0000313" key="13">
    <source>
        <dbReference type="Proteomes" id="UP000714380"/>
    </source>
</evidence>
<dbReference type="PANTHER" id="PTHR42751">
    <property type="entry name" value="SODIUM/HYDROGEN EXCHANGER FAMILY/TRKA DOMAIN PROTEIN"/>
    <property type="match status" value="1"/>
</dbReference>
<evidence type="ECO:0000256" key="8">
    <source>
        <dbReference type="ARBA" id="ARBA00023136"/>
    </source>
</evidence>
<dbReference type="InterPro" id="IPR036291">
    <property type="entry name" value="NAD(P)-bd_dom_sf"/>
</dbReference>
<dbReference type="Gene3D" id="1.20.1530.20">
    <property type="match status" value="1"/>
</dbReference>
<evidence type="ECO:0000259" key="10">
    <source>
        <dbReference type="Pfam" id="PF00999"/>
    </source>
</evidence>
<dbReference type="Pfam" id="PF02254">
    <property type="entry name" value="TrkA_N"/>
    <property type="match status" value="1"/>
</dbReference>
<keyword evidence="5 9" id="KW-0812">Transmembrane</keyword>
<sequence length="529" mass="57947">MDFIWILVAFGCGFAVKLLGMPPLVGYLAAGFGLHALGFEQADSLQALADLGITLMLFTIGLKLNVGALLKKEVLVTSLAHTSVWVVVAGSLLFLLTLLWAGSHFALSLESQLLIAFALSFSSTVCVVKMLEDASELKSKHGKTAIGILVLQDVIAVGFLVVSLGKVPSVWALGLIGLFFIRPLLGRLLNQAGHDELLPLVGFFLALGGYELFSLVNIKGDLGALIAGMLLASHAKSAELYKALMGFKDLFLIGFFLTIGFTALPTFDMTLVALGLLLLLVFKFALFFLLLNWLGMSGRSSYLTSLALTNFSEFGLIVAHLGVSSQWLPEEWLVIIALVMSFSFVLSSFLFRRAHLIYAHNKKWINRFEKPGTHQAFQKPKDADVLIVGMGRVGKGAYLALEKEIGQRVFGVESDIERANSLREEGLNVIVGDSDDLEFWQHVTRTQVRLVMLALPSQVEMRSTLEMLSLADYKGRVAAVARYDDERRELLNHGVNVAFNYYSEVGAGFAAESRHLLEEQDGLDIARQV</sequence>
<keyword evidence="6 9" id="KW-1133">Transmembrane helix</keyword>
<feature type="transmembrane region" description="Helical" evidence="9">
    <location>
        <begin position="301"/>
        <end position="320"/>
    </location>
</feature>
<dbReference type="EMBL" id="JAEDAH010000070">
    <property type="protein sequence ID" value="MCA6064366.1"/>
    <property type="molecule type" value="Genomic_DNA"/>
</dbReference>
<evidence type="ECO:0000256" key="6">
    <source>
        <dbReference type="ARBA" id="ARBA00022989"/>
    </source>
</evidence>
<dbReference type="InterPro" id="IPR003148">
    <property type="entry name" value="RCK_N"/>
</dbReference>
<dbReference type="SUPFAM" id="SSF51735">
    <property type="entry name" value="NAD(P)-binding Rossmann-fold domains"/>
    <property type="match status" value="1"/>
</dbReference>
<feature type="transmembrane region" description="Helical" evidence="9">
    <location>
        <begin position="250"/>
        <end position="267"/>
    </location>
</feature>
<comment type="subcellular location">
    <subcellularLocation>
        <location evidence="1">Membrane</location>
        <topology evidence="1">Multi-pass membrane protein</topology>
    </subcellularLocation>
</comment>
<evidence type="ECO:0000256" key="5">
    <source>
        <dbReference type="ARBA" id="ARBA00022692"/>
    </source>
</evidence>
<evidence type="ECO:0000259" key="11">
    <source>
        <dbReference type="Pfam" id="PF02254"/>
    </source>
</evidence>
<dbReference type="Proteomes" id="UP000714380">
    <property type="component" value="Unassembled WGS sequence"/>
</dbReference>
<comment type="caution">
    <text evidence="12">The sequence shown here is derived from an EMBL/GenBank/DDBJ whole genome shotgun (WGS) entry which is preliminary data.</text>
</comment>
<dbReference type="InterPro" id="IPR006153">
    <property type="entry name" value="Cation/H_exchanger_TM"/>
</dbReference>
<feature type="transmembrane region" description="Helical" evidence="9">
    <location>
        <begin position="197"/>
        <end position="216"/>
    </location>
</feature>
<proteinExistence type="inferred from homology"/>
<feature type="transmembrane region" description="Helical" evidence="9">
    <location>
        <begin position="273"/>
        <end position="294"/>
    </location>
</feature>
<feature type="domain" description="RCK N-terminal" evidence="11">
    <location>
        <begin position="385"/>
        <end position="500"/>
    </location>
</feature>
<gene>
    <name evidence="12" type="ORF">I9W95_12180</name>
</gene>
<keyword evidence="8 9" id="KW-0472">Membrane</keyword>
<dbReference type="Gene3D" id="3.40.50.720">
    <property type="entry name" value="NAD(P)-binding Rossmann-like Domain"/>
    <property type="match status" value="1"/>
</dbReference>
<name>A0ABS7ZVC6_9GAMM</name>
<feature type="transmembrane region" description="Helical" evidence="9">
    <location>
        <begin position="44"/>
        <end position="62"/>
    </location>
</feature>
<keyword evidence="4" id="KW-0050">Antiport</keyword>
<comment type="similarity">
    <text evidence="2">Belongs to the monovalent cation:proton antiporter 2 (CPA2) transporter (TC 2.A.37) family.</text>
</comment>
<dbReference type="Pfam" id="PF00999">
    <property type="entry name" value="Na_H_Exchanger"/>
    <property type="match status" value="1"/>
</dbReference>
<keyword evidence="13" id="KW-1185">Reference proteome</keyword>
<reference evidence="12 13" key="1">
    <citation type="submission" date="2020-12" db="EMBL/GenBank/DDBJ databases">
        <title>Novel Thalassolituus-related marine hydrocarbonoclastic bacteria mediated algae-derived hydrocarbons mineralization in twilight zone of the northern South China Sea.</title>
        <authorList>
            <person name="Dong C."/>
        </authorList>
    </citation>
    <scope>NUCLEOTIDE SEQUENCE [LARGE SCALE GENOMIC DNA]</scope>
    <source>
        <strain evidence="12 13">IMCC1826</strain>
    </source>
</reference>
<dbReference type="PANTHER" id="PTHR42751:SF1">
    <property type="entry name" value="CATION_PROTON ANTIPORTER YBAL-RELATED"/>
    <property type="match status" value="1"/>
</dbReference>
<evidence type="ECO:0000256" key="1">
    <source>
        <dbReference type="ARBA" id="ARBA00004141"/>
    </source>
</evidence>
<feature type="transmembrane region" description="Helical" evidence="9">
    <location>
        <begin position="168"/>
        <end position="185"/>
    </location>
</feature>
<evidence type="ECO:0000256" key="4">
    <source>
        <dbReference type="ARBA" id="ARBA00022449"/>
    </source>
</evidence>
<keyword evidence="3" id="KW-0813">Transport</keyword>
<dbReference type="InterPro" id="IPR038770">
    <property type="entry name" value="Na+/solute_symporter_sf"/>
</dbReference>
<evidence type="ECO:0000256" key="3">
    <source>
        <dbReference type="ARBA" id="ARBA00022448"/>
    </source>
</evidence>
<feature type="transmembrane region" description="Helical" evidence="9">
    <location>
        <begin position="113"/>
        <end position="132"/>
    </location>
</feature>
<evidence type="ECO:0000256" key="9">
    <source>
        <dbReference type="SAM" id="Phobius"/>
    </source>
</evidence>
<dbReference type="RefSeq" id="WP_225675276.1">
    <property type="nucleotide sequence ID" value="NZ_JAEDAH010000070.1"/>
</dbReference>
<feature type="domain" description="Cation/H+ exchanger transmembrane" evidence="10">
    <location>
        <begin position="7"/>
        <end position="350"/>
    </location>
</feature>
<organism evidence="12 13">
    <name type="scientific">Thalassolituus marinus</name>
    <dbReference type="NCBI Taxonomy" id="671053"/>
    <lineage>
        <taxon>Bacteria</taxon>
        <taxon>Pseudomonadati</taxon>
        <taxon>Pseudomonadota</taxon>
        <taxon>Gammaproteobacteria</taxon>
        <taxon>Oceanospirillales</taxon>
        <taxon>Oceanospirillaceae</taxon>
        <taxon>Thalassolituus</taxon>
    </lineage>
</organism>
<feature type="transmembrane region" description="Helical" evidence="9">
    <location>
        <begin position="332"/>
        <end position="351"/>
    </location>
</feature>
<evidence type="ECO:0000313" key="12">
    <source>
        <dbReference type="EMBL" id="MCA6064366.1"/>
    </source>
</evidence>
<evidence type="ECO:0000256" key="2">
    <source>
        <dbReference type="ARBA" id="ARBA00005551"/>
    </source>
</evidence>
<keyword evidence="7" id="KW-0406">Ion transport</keyword>
<protein>
    <submittedName>
        <fullName evidence="12">Cation:proton antiporter</fullName>
    </submittedName>
</protein>
<feature type="transmembrane region" description="Helical" evidence="9">
    <location>
        <begin position="74"/>
        <end position="101"/>
    </location>
</feature>
<accession>A0ABS7ZVC6</accession>